<reference evidence="2" key="3">
    <citation type="submission" date="2011-03" db="EMBL/GenBank/DDBJ databases">
        <title>Annotation of Magnaporthe poae ATCC 64411.</title>
        <authorList>
            <person name="Ma L.-J."/>
            <person name="Dead R."/>
            <person name="Young S.K."/>
            <person name="Zeng Q."/>
            <person name="Gargeya S."/>
            <person name="Fitzgerald M."/>
            <person name="Haas B."/>
            <person name="Abouelleil A."/>
            <person name="Alvarado L."/>
            <person name="Arachchi H.M."/>
            <person name="Berlin A."/>
            <person name="Brown A."/>
            <person name="Chapman S.B."/>
            <person name="Chen Z."/>
            <person name="Dunbar C."/>
            <person name="Freedman E."/>
            <person name="Gearin G."/>
            <person name="Gellesch M."/>
            <person name="Goldberg J."/>
            <person name="Griggs A."/>
            <person name="Gujja S."/>
            <person name="Heiman D."/>
            <person name="Howarth C."/>
            <person name="Larson L."/>
            <person name="Lui A."/>
            <person name="MacDonald P.J.P."/>
            <person name="Mehta T."/>
            <person name="Montmayeur A."/>
            <person name="Murphy C."/>
            <person name="Neiman D."/>
            <person name="Pearson M."/>
            <person name="Priest M."/>
            <person name="Roberts A."/>
            <person name="Saif S."/>
            <person name="Shea T."/>
            <person name="Shenoy N."/>
            <person name="Sisk P."/>
            <person name="Stolte C."/>
            <person name="Sykes S."/>
            <person name="Yandava C."/>
            <person name="Wortman J."/>
            <person name="Nusbaum C."/>
            <person name="Birren B."/>
        </authorList>
    </citation>
    <scope>NUCLEOTIDE SEQUENCE</scope>
    <source>
        <strain evidence="2">ATCC 64411</strain>
    </source>
</reference>
<dbReference type="EMBL" id="GL876971">
    <property type="protein sequence ID" value="KLU88500.1"/>
    <property type="molecule type" value="Genomic_DNA"/>
</dbReference>
<organism evidence="3 4">
    <name type="scientific">Magnaporthiopsis poae (strain ATCC 64411 / 73-15)</name>
    <name type="common">Kentucky bluegrass fungus</name>
    <name type="synonym">Magnaporthe poae</name>
    <dbReference type="NCBI Taxonomy" id="644358"/>
    <lineage>
        <taxon>Eukaryota</taxon>
        <taxon>Fungi</taxon>
        <taxon>Dikarya</taxon>
        <taxon>Ascomycota</taxon>
        <taxon>Pezizomycotina</taxon>
        <taxon>Sordariomycetes</taxon>
        <taxon>Sordariomycetidae</taxon>
        <taxon>Magnaporthales</taxon>
        <taxon>Magnaporthaceae</taxon>
        <taxon>Magnaporthiopsis</taxon>
    </lineage>
</organism>
<dbReference type="AlphaFoldDB" id="A0A0C4E4T4"/>
<dbReference type="PANTHER" id="PTHR24148:SF64">
    <property type="entry name" value="HETEROKARYON INCOMPATIBILITY DOMAIN-CONTAINING PROTEIN"/>
    <property type="match status" value="1"/>
</dbReference>
<reference evidence="3" key="4">
    <citation type="journal article" date="2015" name="G3 (Bethesda)">
        <title>Genome sequences of three phytopathogenic species of the Magnaporthaceae family of fungi.</title>
        <authorList>
            <person name="Okagaki L.H."/>
            <person name="Nunes C.C."/>
            <person name="Sailsbery J."/>
            <person name="Clay B."/>
            <person name="Brown D."/>
            <person name="John T."/>
            <person name="Oh Y."/>
            <person name="Young N."/>
            <person name="Fitzgerald M."/>
            <person name="Haas B.J."/>
            <person name="Zeng Q."/>
            <person name="Young S."/>
            <person name="Adiconis X."/>
            <person name="Fan L."/>
            <person name="Levin J.Z."/>
            <person name="Mitchell T.K."/>
            <person name="Okubara P.A."/>
            <person name="Farman M.L."/>
            <person name="Kohn L.M."/>
            <person name="Birren B."/>
            <person name="Ma L.-J."/>
            <person name="Dean R.A."/>
        </authorList>
    </citation>
    <scope>NUCLEOTIDE SEQUENCE</scope>
    <source>
        <strain evidence="3">ATCC 64411 / 73-15</strain>
    </source>
</reference>
<dbReference type="STRING" id="644358.A0A0C4E4T4"/>
<dbReference type="Pfam" id="PF06985">
    <property type="entry name" value="HET"/>
    <property type="match status" value="1"/>
</dbReference>
<name>A0A0C4E4T4_MAGP6</name>
<reference evidence="2" key="2">
    <citation type="submission" date="2010-05" db="EMBL/GenBank/DDBJ databases">
        <title>The Genome Sequence of Magnaporthe poae strain ATCC 64411.</title>
        <authorList>
            <consortium name="The Broad Institute Genome Sequencing Platform"/>
            <consortium name="Broad Institute Genome Sequencing Center for Infectious Disease"/>
            <person name="Ma L.-J."/>
            <person name="Dead R."/>
            <person name="Young S."/>
            <person name="Zeng Q."/>
            <person name="Koehrsen M."/>
            <person name="Alvarado L."/>
            <person name="Berlin A."/>
            <person name="Chapman S.B."/>
            <person name="Chen Z."/>
            <person name="Freedman E."/>
            <person name="Gellesch M."/>
            <person name="Goldberg J."/>
            <person name="Griggs A."/>
            <person name="Gujja S."/>
            <person name="Heilman E.R."/>
            <person name="Heiman D."/>
            <person name="Hepburn T."/>
            <person name="Howarth C."/>
            <person name="Jen D."/>
            <person name="Larson L."/>
            <person name="Mehta T."/>
            <person name="Neiman D."/>
            <person name="Pearson M."/>
            <person name="Roberts A."/>
            <person name="Saif S."/>
            <person name="Shea T."/>
            <person name="Shenoy N."/>
            <person name="Sisk P."/>
            <person name="Stolte C."/>
            <person name="Sykes S."/>
            <person name="Walk T."/>
            <person name="White J."/>
            <person name="Yandava C."/>
            <person name="Haas B."/>
            <person name="Nusbaum C."/>
            <person name="Birren B."/>
        </authorList>
    </citation>
    <scope>NUCLEOTIDE SEQUENCE</scope>
    <source>
        <strain evidence="2">ATCC 64411</strain>
    </source>
</reference>
<reference evidence="3" key="5">
    <citation type="submission" date="2015-06" db="UniProtKB">
        <authorList>
            <consortium name="EnsemblFungi"/>
        </authorList>
    </citation>
    <scope>IDENTIFICATION</scope>
    <source>
        <strain evidence="3">ATCC 64411</strain>
    </source>
</reference>
<dbReference type="EMBL" id="ADBL01001807">
    <property type="status" value="NOT_ANNOTATED_CDS"/>
    <property type="molecule type" value="Genomic_DNA"/>
</dbReference>
<accession>A0A0C4E4T4</accession>
<dbReference type="InterPro" id="IPR010730">
    <property type="entry name" value="HET"/>
</dbReference>
<gene>
    <name evidence="2" type="ORF">MAPG_07485</name>
</gene>
<keyword evidence="4" id="KW-1185">Reference proteome</keyword>
<dbReference type="eggNOG" id="ENOG502RW3E">
    <property type="taxonomic scope" value="Eukaryota"/>
</dbReference>
<dbReference type="Proteomes" id="UP000011715">
    <property type="component" value="Unassembled WGS sequence"/>
</dbReference>
<feature type="domain" description="Heterokaryon incompatibility" evidence="1">
    <location>
        <begin position="153"/>
        <end position="274"/>
    </location>
</feature>
<evidence type="ECO:0000259" key="1">
    <source>
        <dbReference type="Pfam" id="PF06985"/>
    </source>
</evidence>
<dbReference type="InterPro" id="IPR052895">
    <property type="entry name" value="HetReg/Transcr_Mod"/>
</dbReference>
<reference evidence="4" key="1">
    <citation type="submission" date="2010-05" db="EMBL/GenBank/DDBJ databases">
        <title>The genome sequence of Magnaporthe poae strain ATCC 64411.</title>
        <authorList>
            <person name="Ma L.-J."/>
            <person name="Dead R."/>
            <person name="Young S."/>
            <person name="Zeng Q."/>
            <person name="Koehrsen M."/>
            <person name="Alvarado L."/>
            <person name="Berlin A."/>
            <person name="Chapman S.B."/>
            <person name="Chen Z."/>
            <person name="Freedman E."/>
            <person name="Gellesch M."/>
            <person name="Goldberg J."/>
            <person name="Griggs A."/>
            <person name="Gujja S."/>
            <person name="Heilman E.R."/>
            <person name="Heiman D."/>
            <person name="Hepburn T."/>
            <person name="Howarth C."/>
            <person name="Jen D."/>
            <person name="Larson L."/>
            <person name="Mehta T."/>
            <person name="Neiman D."/>
            <person name="Pearson M."/>
            <person name="Roberts A."/>
            <person name="Saif S."/>
            <person name="Shea T."/>
            <person name="Shenoy N."/>
            <person name="Sisk P."/>
            <person name="Stolte C."/>
            <person name="Sykes S."/>
            <person name="Walk T."/>
            <person name="White J."/>
            <person name="Yandava C."/>
            <person name="Haas B."/>
            <person name="Nusbaum C."/>
            <person name="Birren B."/>
        </authorList>
    </citation>
    <scope>NUCLEOTIDE SEQUENCE [LARGE SCALE GENOMIC DNA]</scope>
    <source>
        <strain evidence="4">ATCC 64411 / 73-15</strain>
    </source>
</reference>
<evidence type="ECO:0000313" key="3">
    <source>
        <dbReference type="EnsemblFungi" id="MAPG_07485T0"/>
    </source>
</evidence>
<proteinExistence type="predicted"/>
<dbReference type="OrthoDB" id="4476201at2759"/>
<evidence type="ECO:0000313" key="2">
    <source>
        <dbReference type="EMBL" id="KLU88500.1"/>
    </source>
</evidence>
<sequence length="737" mass="82788">MGSRDQASAADAIADPAADESYSYSPLPGDRHAIRLVQIVRDATRTRGFSISLQTVVLDDGPPFCALSYTWNSPLMLGLDDNEGHEDDEPPAMSQICCNGKNLSVNTTALEFLDRAFADGLFLADDGGEGMLAPPPALFRFHPAQTTAVTGTVPRHVWIDAICINQDDYSERSRQVGIMAQIYQRSLMTIVWLGGEAPHPDALWLVENFIPAFLRLVRAKGLQYLLLKDPDCEDVELVRYFGADACLRWRRDRHLFLQYFARRRWFSRGWVVQEASLKALENIHDVVALSGPVMMSWESLSEFPKPLVEINWLRTIHHRLPATAAAAPPSKGNMSRVTRMIELKDDIQAASRGRPSRLLLERFCCATETERLYAMWYWAIFKMNYHMFTNKRDAVYGCLGLVSSIAQPNRNQNPLGALVDYSLPVAEVFTRVALAMLQNLPYPDVLNRAQDPGASDSEGPCLPSWVPRFDRPPATTCLFSLSHPVFDACQWRRQKTNCVRLAESNLLALRGLPISSVSSKGPELDKSPGDFECEWFLQMVDQYNGTYPGTEESAEQALVRSLHADQSSIIPGLVDRTSAFQVWWAKQISQRAVSLKEKMASGSDVPSVLEALGRLQQRINSLPLAALPGIHADGIENAQALEYAVADLDRHTRWMWQFRRFFVTADRRFGIGPRSLEPGDEIWLLEGGRTPFLLRRRHRDDGGGHYRLVGEVFVHGVMYGEVATPERLIQMKEATLE</sequence>
<protein>
    <recommendedName>
        <fullName evidence="1">Heterokaryon incompatibility domain-containing protein</fullName>
    </recommendedName>
</protein>
<dbReference type="VEuPathDB" id="FungiDB:MAPG_07485"/>
<dbReference type="EnsemblFungi" id="MAPG_07485T0">
    <property type="protein sequence ID" value="MAPG_07485T0"/>
    <property type="gene ID" value="MAPG_07485"/>
</dbReference>
<dbReference type="PANTHER" id="PTHR24148">
    <property type="entry name" value="ANKYRIN REPEAT DOMAIN-CONTAINING PROTEIN 39 HOMOLOG-RELATED"/>
    <property type="match status" value="1"/>
</dbReference>
<evidence type="ECO:0000313" key="4">
    <source>
        <dbReference type="Proteomes" id="UP000011715"/>
    </source>
</evidence>
<dbReference type="Pfam" id="PF26639">
    <property type="entry name" value="Het-6_barrel"/>
    <property type="match status" value="1"/>
</dbReference>